<feature type="transmembrane region" description="Helical" evidence="1">
    <location>
        <begin position="349"/>
        <end position="369"/>
    </location>
</feature>
<dbReference type="OMA" id="SKFFWLI"/>
<keyword evidence="1" id="KW-0812">Transmembrane</keyword>
<feature type="transmembrane region" description="Helical" evidence="1">
    <location>
        <begin position="381"/>
        <end position="401"/>
    </location>
</feature>
<evidence type="ECO:0000256" key="1">
    <source>
        <dbReference type="SAM" id="Phobius"/>
    </source>
</evidence>
<feature type="transmembrane region" description="Helical" evidence="1">
    <location>
        <begin position="269"/>
        <end position="291"/>
    </location>
</feature>
<comment type="caution">
    <text evidence="2">The sequence shown here is derived from an EMBL/GenBank/DDBJ whole genome shotgun (WGS) entry which is preliminary data.</text>
</comment>
<keyword evidence="1" id="KW-1133">Transmembrane helix</keyword>
<proteinExistence type="predicted"/>
<keyword evidence="1" id="KW-0472">Membrane</keyword>
<feature type="transmembrane region" description="Helical" evidence="1">
    <location>
        <begin position="123"/>
        <end position="139"/>
    </location>
</feature>
<dbReference type="Pfam" id="PF05684">
    <property type="entry name" value="DUF819"/>
    <property type="match status" value="1"/>
</dbReference>
<dbReference type="OrthoDB" id="45797at2759"/>
<feature type="transmembrane region" description="Helical" evidence="1">
    <location>
        <begin position="322"/>
        <end position="343"/>
    </location>
</feature>
<feature type="transmembrane region" description="Helical" evidence="1">
    <location>
        <begin position="465"/>
        <end position="489"/>
    </location>
</feature>
<protein>
    <recommendedName>
        <fullName evidence="4">Membrane protein YjcL</fullName>
    </recommendedName>
</protein>
<keyword evidence="3" id="KW-1185">Reference proteome</keyword>
<organism evidence="2 3">
    <name type="scientific">Ceratopteris richardii</name>
    <name type="common">Triangle waterfern</name>
    <dbReference type="NCBI Taxonomy" id="49495"/>
    <lineage>
        <taxon>Eukaryota</taxon>
        <taxon>Viridiplantae</taxon>
        <taxon>Streptophyta</taxon>
        <taxon>Embryophyta</taxon>
        <taxon>Tracheophyta</taxon>
        <taxon>Polypodiopsida</taxon>
        <taxon>Polypodiidae</taxon>
        <taxon>Polypodiales</taxon>
        <taxon>Pteridineae</taxon>
        <taxon>Pteridaceae</taxon>
        <taxon>Parkerioideae</taxon>
        <taxon>Ceratopteris</taxon>
    </lineage>
</organism>
<dbReference type="InterPro" id="IPR008537">
    <property type="entry name" value="DUF819"/>
</dbReference>
<evidence type="ECO:0000313" key="2">
    <source>
        <dbReference type="EMBL" id="KAH7292858.1"/>
    </source>
</evidence>
<feature type="transmembrane region" description="Helical" evidence="1">
    <location>
        <begin position="206"/>
        <end position="228"/>
    </location>
</feature>
<evidence type="ECO:0008006" key="4">
    <source>
        <dbReference type="Google" id="ProtNLM"/>
    </source>
</evidence>
<accession>A0A8T2RB12</accession>
<feature type="transmembrane region" description="Helical" evidence="1">
    <location>
        <begin position="181"/>
        <end position="200"/>
    </location>
</feature>
<dbReference type="AlphaFoldDB" id="A0A8T2RB12"/>
<name>A0A8T2RB12_CERRI</name>
<gene>
    <name evidence="2" type="ORF">KP509_28G001600</name>
</gene>
<dbReference type="EMBL" id="CM035433">
    <property type="protein sequence ID" value="KAH7292858.1"/>
    <property type="molecule type" value="Genomic_DNA"/>
</dbReference>
<feature type="transmembrane region" description="Helical" evidence="1">
    <location>
        <begin position="145"/>
        <end position="169"/>
    </location>
</feature>
<feature type="transmembrane region" description="Helical" evidence="1">
    <location>
        <begin position="240"/>
        <end position="257"/>
    </location>
</feature>
<dbReference type="PANTHER" id="PTHR34289:SF3">
    <property type="entry name" value="PROTEIN, PUTATIVE (DUF819)-RELATED"/>
    <property type="match status" value="1"/>
</dbReference>
<reference evidence="2" key="1">
    <citation type="submission" date="2021-08" db="EMBL/GenBank/DDBJ databases">
        <title>WGS assembly of Ceratopteris richardii.</title>
        <authorList>
            <person name="Marchant D.B."/>
            <person name="Chen G."/>
            <person name="Jenkins J."/>
            <person name="Shu S."/>
            <person name="Leebens-Mack J."/>
            <person name="Grimwood J."/>
            <person name="Schmutz J."/>
            <person name="Soltis P."/>
            <person name="Soltis D."/>
            <person name="Chen Z.-H."/>
        </authorList>
    </citation>
    <scope>NUCLEOTIDE SEQUENCE</scope>
    <source>
        <strain evidence="2">Whitten #5841</strain>
        <tissue evidence="2">Leaf</tissue>
    </source>
</reference>
<sequence>MQAMENRLISRPQDGAYFVSYRRWFGWSTSKSISSHYVRLHPCLLLSHQVNLPSRFPRAERPSAYFTCDPDERRASSHHGLRTTLLLSNAIEFSGNRSKRSLRLPAVRCLSVSLPLVPPSNHWGTWSVLLCIAAFGIWSEKATEWGGMLSGALVSTLIGLAASNVGLIATDAPAYSIVNQYLLPLSVPLLLLKADLRVVVLSTGRLLLAFCLGSVATIIGTIVGMKVVPLQMLGSDGWKIAAALMSRHIGGAVNYVAVCEAFNVSSSALAAGLAADNLICAVYFTTVFALASRLPKDYDSDVDKVPEMTEGESERQDGPRAYIPQTATALALSCVICFVGHWLTRALNVPGGIIPCATMLVVLIATLFPSLVGPLAPAGEALAIIVVQVFFTVVGANASIWTVLRTAPYLFIFSFIQIAVHLALILSIGRFLGFEQKLLLLASNANVGGPTTAAGLATTKGWKSLIVPGILAGIFGVAIATFISLYLGVTVLKFL</sequence>
<feature type="transmembrane region" description="Helical" evidence="1">
    <location>
        <begin position="407"/>
        <end position="426"/>
    </location>
</feature>
<dbReference type="PANTHER" id="PTHR34289">
    <property type="entry name" value="PROTEIN, PUTATIVE (DUF819)-RELATED"/>
    <property type="match status" value="1"/>
</dbReference>
<dbReference type="Proteomes" id="UP000825935">
    <property type="component" value="Chromosome 28"/>
</dbReference>
<evidence type="ECO:0000313" key="3">
    <source>
        <dbReference type="Proteomes" id="UP000825935"/>
    </source>
</evidence>